<comment type="similarity">
    <text evidence="2 7">Belongs to the tetraspanin (TM4SF) family.</text>
</comment>
<evidence type="ECO:0000256" key="3">
    <source>
        <dbReference type="ARBA" id="ARBA00022692"/>
    </source>
</evidence>
<feature type="transmembrane region" description="Helical" evidence="7">
    <location>
        <begin position="79"/>
        <end position="100"/>
    </location>
</feature>
<dbReference type="PRINTS" id="PR00259">
    <property type="entry name" value="TMFOUR"/>
</dbReference>
<dbReference type="Pfam" id="PF00335">
    <property type="entry name" value="Tetraspanin"/>
    <property type="match status" value="1"/>
</dbReference>
<feature type="transmembrane region" description="Helical" evidence="7">
    <location>
        <begin position="195"/>
        <end position="223"/>
    </location>
</feature>
<dbReference type="InterPro" id="IPR018499">
    <property type="entry name" value="Tetraspanin/Peripherin"/>
</dbReference>
<dbReference type="InterPro" id="IPR000301">
    <property type="entry name" value="Tetraspanin_animals"/>
</dbReference>
<feature type="transmembrane region" description="Helical" evidence="7">
    <location>
        <begin position="52"/>
        <end position="72"/>
    </location>
</feature>
<keyword evidence="5 7" id="KW-0472">Membrane</keyword>
<evidence type="ECO:0000256" key="6">
    <source>
        <dbReference type="PIRSR" id="PIRSR002419-1"/>
    </source>
</evidence>
<name>A0A671WCX6_SPAAU</name>
<keyword evidence="9" id="KW-1185">Reference proteome</keyword>
<evidence type="ECO:0000256" key="7">
    <source>
        <dbReference type="RuleBase" id="RU361218"/>
    </source>
</evidence>
<keyword evidence="6" id="KW-1015">Disulfide bond</keyword>
<evidence type="ECO:0000256" key="1">
    <source>
        <dbReference type="ARBA" id="ARBA00004141"/>
    </source>
</evidence>
<dbReference type="InterPro" id="IPR008952">
    <property type="entry name" value="Tetraspanin_EC2_sf"/>
</dbReference>
<reference evidence="8" key="3">
    <citation type="submission" date="2025-09" db="UniProtKB">
        <authorList>
            <consortium name="Ensembl"/>
        </authorList>
    </citation>
    <scope>IDENTIFICATION</scope>
</reference>
<dbReference type="GeneTree" id="ENSGT00940000161376"/>
<organism evidence="8 9">
    <name type="scientific">Sparus aurata</name>
    <name type="common">Gilthead sea bream</name>
    <dbReference type="NCBI Taxonomy" id="8175"/>
    <lineage>
        <taxon>Eukaryota</taxon>
        <taxon>Metazoa</taxon>
        <taxon>Chordata</taxon>
        <taxon>Craniata</taxon>
        <taxon>Vertebrata</taxon>
        <taxon>Euteleostomi</taxon>
        <taxon>Actinopterygii</taxon>
        <taxon>Neopterygii</taxon>
        <taxon>Teleostei</taxon>
        <taxon>Neoteleostei</taxon>
        <taxon>Acanthomorphata</taxon>
        <taxon>Eupercaria</taxon>
        <taxon>Spariformes</taxon>
        <taxon>Sparidae</taxon>
        <taxon>Sparus</taxon>
    </lineage>
</organism>
<dbReference type="GeneID" id="115595797"/>
<feature type="transmembrane region" description="Helical" evidence="7">
    <location>
        <begin position="12"/>
        <end position="32"/>
    </location>
</feature>
<evidence type="ECO:0000256" key="4">
    <source>
        <dbReference type="ARBA" id="ARBA00022989"/>
    </source>
</evidence>
<gene>
    <name evidence="8" type="primary">LOC115595797</name>
</gene>
<dbReference type="OrthoDB" id="5982705at2759"/>
<dbReference type="Gene3D" id="1.10.1450.10">
    <property type="entry name" value="Tetraspanin"/>
    <property type="match status" value="1"/>
</dbReference>
<dbReference type="Proteomes" id="UP000472265">
    <property type="component" value="Chromosome 14"/>
</dbReference>
<evidence type="ECO:0000313" key="9">
    <source>
        <dbReference type="Proteomes" id="UP000472265"/>
    </source>
</evidence>
<protein>
    <recommendedName>
        <fullName evidence="7">Tetraspanin</fullName>
    </recommendedName>
</protein>
<reference evidence="8" key="2">
    <citation type="submission" date="2025-08" db="UniProtKB">
        <authorList>
            <consortium name="Ensembl"/>
        </authorList>
    </citation>
    <scope>IDENTIFICATION</scope>
</reference>
<dbReference type="OMA" id="IMIHQLR"/>
<dbReference type="PANTHER" id="PTHR19282">
    <property type="entry name" value="TETRASPANIN"/>
    <property type="match status" value="1"/>
</dbReference>
<evidence type="ECO:0000256" key="2">
    <source>
        <dbReference type="ARBA" id="ARBA00006840"/>
    </source>
</evidence>
<dbReference type="SUPFAM" id="SSF48652">
    <property type="entry name" value="Tetraspanin"/>
    <property type="match status" value="1"/>
</dbReference>
<comment type="subcellular location">
    <subcellularLocation>
        <location evidence="1 7">Membrane</location>
        <topology evidence="1 7">Multi-pass membrane protein</topology>
    </subcellularLocation>
</comment>
<keyword evidence="3 7" id="KW-0812">Transmembrane</keyword>
<proteinExistence type="inferred from homology"/>
<feature type="disulfide bond" evidence="6">
    <location>
        <begin position="144"/>
        <end position="160"/>
    </location>
</feature>
<evidence type="ECO:0000313" key="8">
    <source>
        <dbReference type="Ensembl" id="ENSSAUP00010036893.1"/>
    </source>
</evidence>
<dbReference type="GO" id="GO:0005886">
    <property type="term" value="C:plasma membrane"/>
    <property type="evidence" value="ECO:0007669"/>
    <property type="project" value="TreeGrafter"/>
</dbReference>
<keyword evidence="4 7" id="KW-1133">Transmembrane helix</keyword>
<accession>A0A671WCX6</accession>
<dbReference type="InParanoid" id="A0A671WCX6"/>
<dbReference type="PANTHER" id="PTHR19282:SF456">
    <property type="entry name" value="CD63 MOLECULE"/>
    <property type="match status" value="1"/>
</dbReference>
<dbReference type="Ensembl" id="ENSSAUT00010038838.1">
    <property type="protein sequence ID" value="ENSSAUP00010036893.1"/>
    <property type="gene ID" value="ENSSAUG00010015564.1"/>
</dbReference>
<dbReference type="AlphaFoldDB" id="A0A671WCX6"/>
<dbReference type="RefSeq" id="XP_030296487.1">
    <property type="nucleotide sequence ID" value="XM_030440627.1"/>
</dbReference>
<feature type="disulfide bond" evidence="6">
    <location>
        <begin position="143"/>
        <end position="172"/>
    </location>
</feature>
<reference evidence="8" key="1">
    <citation type="submission" date="2021-04" db="EMBL/GenBank/DDBJ databases">
        <authorList>
            <consortium name="Wellcome Sanger Institute Data Sharing"/>
        </authorList>
    </citation>
    <scope>NUCLEOTIDE SEQUENCE [LARGE SCALE GENOMIC DNA]</scope>
</reference>
<sequence>MTQVNTCLKRTFTIFNIFFAIIGGFIIALALLSQVLTNVNGGDNLEGRTTGLLVLYVVGSVTMVIAILGAYGAHKESKVSLIVFLVCMVIGCLLMLRTGIPAAMVRPKLEGVLSEKFHELLPLNRASPDVKNMADNLQTQLHCCGLFSYKDWNNEIPDSCLCDQEEEEEGKCQNTDYISFMSTKSVYVKTCFPVIVHYVLLVADVMIGVLFTLGSLALLGLVLSSIMIHQLRYPDRPPVLLSVPAIFSTPPPKYQELHNPPQY</sequence>
<evidence type="ECO:0000256" key="5">
    <source>
        <dbReference type="ARBA" id="ARBA00023136"/>
    </source>
</evidence>
<dbReference type="PIRSF" id="PIRSF002419">
    <property type="entry name" value="Tetraspanin"/>
    <property type="match status" value="1"/>
</dbReference>